<name>B6FXR4_PEPHT</name>
<dbReference type="InterPro" id="IPR005467">
    <property type="entry name" value="His_kinase_dom"/>
</dbReference>
<dbReference type="SUPFAM" id="SSF47384">
    <property type="entry name" value="Homodimeric domain of signal transducing histidine kinase"/>
    <property type="match status" value="1"/>
</dbReference>
<evidence type="ECO:0000256" key="5">
    <source>
        <dbReference type="ARBA" id="ARBA00022777"/>
    </source>
</evidence>
<gene>
    <name evidence="9" type="ORF">CLOHIR_00665</name>
</gene>
<evidence type="ECO:0000256" key="6">
    <source>
        <dbReference type="ARBA" id="ARBA00023012"/>
    </source>
</evidence>
<evidence type="ECO:0000256" key="4">
    <source>
        <dbReference type="ARBA" id="ARBA00022679"/>
    </source>
</evidence>
<dbReference type="SUPFAM" id="SSF55874">
    <property type="entry name" value="ATPase domain of HSP90 chaperone/DNA topoisomerase II/histidine kinase"/>
    <property type="match status" value="1"/>
</dbReference>
<organism evidence="9 10">
    <name type="scientific">Peptacetobacter hiranonis (strain DSM 13275 / JCM 10541 / KCTC 15199 / TO-931)</name>
    <name type="common">Clostridium hiranonis</name>
    <dbReference type="NCBI Taxonomy" id="500633"/>
    <lineage>
        <taxon>Bacteria</taxon>
        <taxon>Bacillati</taxon>
        <taxon>Bacillota</taxon>
        <taxon>Clostridia</taxon>
        <taxon>Peptostreptococcales</taxon>
        <taxon>Peptostreptococcaceae</taxon>
        <taxon>Peptacetobacter</taxon>
    </lineage>
</organism>
<dbReference type="STRING" id="500633.CLOHIR_00665"/>
<evidence type="ECO:0000256" key="1">
    <source>
        <dbReference type="ARBA" id="ARBA00000085"/>
    </source>
</evidence>
<evidence type="ECO:0000256" key="7">
    <source>
        <dbReference type="SAM" id="Phobius"/>
    </source>
</evidence>
<dbReference type="PRINTS" id="PR00344">
    <property type="entry name" value="BCTRLSENSOR"/>
</dbReference>
<dbReference type="PANTHER" id="PTHR43711">
    <property type="entry name" value="TWO-COMPONENT HISTIDINE KINASE"/>
    <property type="match status" value="1"/>
</dbReference>
<dbReference type="SMART" id="SM00387">
    <property type="entry name" value="HATPase_c"/>
    <property type="match status" value="1"/>
</dbReference>
<evidence type="ECO:0000313" key="10">
    <source>
        <dbReference type="Proteomes" id="UP000003178"/>
    </source>
</evidence>
<proteinExistence type="predicted"/>
<dbReference type="InterPro" id="IPR004358">
    <property type="entry name" value="Sig_transdc_His_kin-like_C"/>
</dbReference>
<protein>
    <recommendedName>
        <fullName evidence="2">histidine kinase</fullName>
        <ecNumber evidence="2">2.7.13.3</ecNumber>
    </recommendedName>
</protein>
<dbReference type="Gene3D" id="3.30.565.10">
    <property type="entry name" value="Histidine kinase-like ATPase, C-terminal domain"/>
    <property type="match status" value="1"/>
</dbReference>
<reference evidence="9 10" key="2">
    <citation type="submission" date="2008-10" db="EMBL/GenBank/DDBJ databases">
        <title>Draft genome sequence of Clostridium hiranonis (DSM 13275).</title>
        <authorList>
            <person name="Sudarsanam P."/>
            <person name="Ley R."/>
            <person name="Guruge J."/>
            <person name="Turnbaugh P.J."/>
            <person name="Mahowald M."/>
            <person name="Liep D."/>
            <person name="Gordon J."/>
        </authorList>
    </citation>
    <scope>NUCLEOTIDE SEQUENCE [LARGE SCALE GENOMIC DNA]</scope>
    <source>
        <strain evidence="9 10">DSM 13275</strain>
    </source>
</reference>
<dbReference type="InterPro" id="IPR036097">
    <property type="entry name" value="HisK_dim/P_sf"/>
</dbReference>
<dbReference type="Proteomes" id="UP000003178">
    <property type="component" value="Unassembled WGS sequence"/>
</dbReference>
<dbReference type="CDD" id="cd00082">
    <property type="entry name" value="HisKA"/>
    <property type="match status" value="1"/>
</dbReference>
<keyword evidence="4" id="KW-0808">Transferase</keyword>
<comment type="caution">
    <text evidence="9">The sequence shown here is derived from an EMBL/GenBank/DDBJ whole genome shotgun (WGS) entry which is preliminary data.</text>
</comment>
<dbReference type="Gene3D" id="1.10.287.130">
    <property type="match status" value="1"/>
</dbReference>
<dbReference type="InterPro" id="IPR003661">
    <property type="entry name" value="HisK_dim/P_dom"/>
</dbReference>
<keyword evidence="10" id="KW-1185">Reference proteome</keyword>
<dbReference type="InterPro" id="IPR036890">
    <property type="entry name" value="HATPase_C_sf"/>
</dbReference>
<keyword evidence="7" id="KW-1133">Transmembrane helix</keyword>
<comment type="catalytic activity">
    <reaction evidence="1">
        <text>ATP + protein L-histidine = ADP + protein N-phospho-L-histidine.</text>
        <dbReference type="EC" id="2.7.13.3"/>
    </reaction>
</comment>
<feature type="transmembrane region" description="Helical" evidence="7">
    <location>
        <begin position="6"/>
        <end position="25"/>
    </location>
</feature>
<dbReference type="Pfam" id="PF02518">
    <property type="entry name" value="HATPase_c"/>
    <property type="match status" value="1"/>
</dbReference>
<dbReference type="eggNOG" id="COG2205">
    <property type="taxonomic scope" value="Bacteria"/>
</dbReference>
<dbReference type="InterPro" id="IPR050736">
    <property type="entry name" value="Sensor_HK_Regulatory"/>
</dbReference>
<dbReference type="HOGENOM" id="CLU_000445_89_3_9"/>
<evidence type="ECO:0000256" key="3">
    <source>
        <dbReference type="ARBA" id="ARBA00022553"/>
    </source>
</evidence>
<dbReference type="AlphaFoldDB" id="B6FXR4"/>
<evidence type="ECO:0000256" key="2">
    <source>
        <dbReference type="ARBA" id="ARBA00012438"/>
    </source>
</evidence>
<dbReference type="SMART" id="SM00388">
    <property type="entry name" value="HisKA"/>
    <property type="match status" value="1"/>
</dbReference>
<dbReference type="Pfam" id="PF00512">
    <property type="entry name" value="HisKA"/>
    <property type="match status" value="1"/>
</dbReference>
<keyword evidence="6" id="KW-0902">Two-component regulatory system</keyword>
<evidence type="ECO:0000313" key="9">
    <source>
        <dbReference type="EMBL" id="EEA85678.1"/>
    </source>
</evidence>
<dbReference type="PANTHER" id="PTHR43711:SF26">
    <property type="entry name" value="SENSOR HISTIDINE KINASE RCSC"/>
    <property type="match status" value="1"/>
</dbReference>
<dbReference type="OrthoDB" id="9773956at2"/>
<keyword evidence="7" id="KW-0472">Membrane</keyword>
<feature type="domain" description="Histidine kinase" evidence="8">
    <location>
        <begin position="90"/>
        <end position="299"/>
    </location>
</feature>
<keyword evidence="5 9" id="KW-0418">Kinase</keyword>
<accession>B6FXR4</accession>
<dbReference type="RefSeq" id="WP_006439576.1">
    <property type="nucleotide sequence ID" value="NZ_DS995356.1"/>
</dbReference>
<dbReference type="EC" id="2.7.13.3" evidence="2"/>
<dbReference type="InterPro" id="IPR003594">
    <property type="entry name" value="HATPase_dom"/>
</dbReference>
<dbReference type="PROSITE" id="PS50109">
    <property type="entry name" value="HIS_KIN"/>
    <property type="match status" value="1"/>
</dbReference>
<sequence>MSKFIVVFASISIIVAFIVVLKNHVRTKRTMDTLEKMIDSAADGEYSETKFDESRLSALETKFSNYLSSSSTSSKNIMKEKEKIKTLISDISHQTKTPISNLILYSELIEEGDLSEDMRSNVEAIKQQAEKLEFLIKSLVKLSRLENGILNLSPIKEEIQPMLQDIYEQYISKAIGKNLELNIEKTTSKATFDRKWTTEALGNIVDNAIKYTNSGEINIKVHEYEIFTRIDISDTGIGISESEQAEVFSRFYRSQSVHNDEGVGIGLYLTREIISSEGGYIKLTSELGVGSTFSVYIPR</sequence>
<dbReference type="EMBL" id="ABWP01000026">
    <property type="protein sequence ID" value="EEA85678.1"/>
    <property type="molecule type" value="Genomic_DNA"/>
</dbReference>
<dbReference type="GO" id="GO:0000155">
    <property type="term" value="F:phosphorelay sensor kinase activity"/>
    <property type="evidence" value="ECO:0007669"/>
    <property type="project" value="InterPro"/>
</dbReference>
<keyword evidence="3" id="KW-0597">Phosphoprotein</keyword>
<keyword evidence="7" id="KW-0812">Transmembrane</keyword>
<evidence type="ECO:0000259" key="8">
    <source>
        <dbReference type="PROSITE" id="PS50109"/>
    </source>
</evidence>
<reference evidence="9 10" key="1">
    <citation type="submission" date="2008-09" db="EMBL/GenBank/DDBJ databases">
        <authorList>
            <person name="Fulton L."/>
            <person name="Clifton S."/>
            <person name="Fulton B."/>
            <person name="Xu J."/>
            <person name="Minx P."/>
            <person name="Pepin K.H."/>
            <person name="Johnson M."/>
            <person name="Thiruvilangam P."/>
            <person name="Bhonagiri V."/>
            <person name="Nash W.E."/>
            <person name="Mardis E.R."/>
            <person name="Wilson R.K."/>
        </authorList>
    </citation>
    <scope>NUCLEOTIDE SEQUENCE [LARGE SCALE GENOMIC DNA]</scope>
    <source>
        <strain evidence="9 10">DSM 13275</strain>
    </source>
</reference>